<evidence type="ECO:0000313" key="5">
    <source>
        <dbReference type="Proteomes" id="UP000515947"/>
    </source>
</evidence>
<dbReference type="PANTHER" id="PTHR10628">
    <property type="entry name" value="SIALIDASE"/>
    <property type="match status" value="1"/>
</dbReference>
<dbReference type="KEGG" id="nmes:H9L09_03945"/>
<dbReference type="Proteomes" id="UP000515947">
    <property type="component" value="Chromosome"/>
</dbReference>
<dbReference type="GO" id="GO:0005737">
    <property type="term" value="C:cytoplasm"/>
    <property type="evidence" value="ECO:0007669"/>
    <property type="project" value="TreeGrafter"/>
</dbReference>
<protein>
    <recommendedName>
        <fullName evidence="3">exo-alpha-sialidase</fullName>
        <ecNumber evidence="3">3.2.1.18</ecNumber>
    </recommendedName>
</protein>
<evidence type="ECO:0000256" key="1">
    <source>
        <dbReference type="ARBA" id="ARBA00000427"/>
    </source>
</evidence>
<reference evidence="4 5" key="1">
    <citation type="submission" date="2020-08" db="EMBL/GenBank/DDBJ databases">
        <title>Genome sequence of Nocardioides mesophilus KACC 16243T.</title>
        <authorList>
            <person name="Hyun D.-W."/>
            <person name="Bae J.-W."/>
        </authorList>
    </citation>
    <scope>NUCLEOTIDE SEQUENCE [LARGE SCALE GENOMIC DNA]</scope>
    <source>
        <strain evidence="4 5">KACC 16243</strain>
    </source>
</reference>
<proteinExistence type="inferred from homology"/>
<evidence type="ECO:0000313" key="4">
    <source>
        <dbReference type="EMBL" id="QNN54822.1"/>
    </source>
</evidence>
<dbReference type="Gene3D" id="2.120.10.10">
    <property type="match status" value="3"/>
</dbReference>
<dbReference type="GO" id="GO:0004308">
    <property type="term" value="F:exo-alpha-sialidase activity"/>
    <property type="evidence" value="ECO:0007669"/>
    <property type="project" value="UniProtKB-EC"/>
</dbReference>
<dbReference type="CDD" id="cd15482">
    <property type="entry name" value="Sialidase_non-viral"/>
    <property type="match status" value="1"/>
</dbReference>
<keyword evidence="5" id="KW-1185">Reference proteome</keyword>
<accession>A0A7G9RGU7</accession>
<dbReference type="AlphaFoldDB" id="A0A7G9RGU7"/>
<gene>
    <name evidence="4" type="ORF">H9L09_03945</name>
</gene>
<comment type="catalytic activity">
    <reaction evidence="1">
        <text>Hydrolysis of alpha-(2-&gt;3)-, alpha-(2-&gt;6)-, alpha-(2-&gt;8)- glycosidic linkages of terminal sialic acid residues in oligosaccharides, glycoproteins, glycolipids, colominic acid and synthetic substrates.</text>
        <dbReference type="EC" id="3.2.1.18"/>
    </reaction>
</comment>
<dbReference type="SUPFAM" id="SSF50939">
    <property type="entry name" value="Sialidases"/>
    <property type="match status" value="2"/>
</dbReference>
<dbReference type="PANTHER" id="PTHR10628:SF30">
    <property type="entry name" value="EXO-ALPHA-SIALIDASE"/>
    <property type="match status" value="1"/>
</dbReference>
<dbReference type="EC" id="3.2.1.18" evidence="3"/>
<dbReference type="GO" id="GO:0016020">
    <property type="term" value="C:membrane"/>
    <property type="evidence" value="ECO:0007669"/>
    <property type="project" value="TreeGrafter"/>
</dbReference>
<dbReference type="InterPro" id="IPR036278">
    <property type="entry name" value="Sialidase_sf"/>
</dbReference>
<evidence type="ECO:0000256" key="3">
    <source>
        <dbReference type="ARBA" id="ARBA00012733"/>
    </source>
</evidence>
<dbReference type="GO" id="GO:0006689">
    <property type="term" value="P:ganglioside catabolic process"/>
    <property type="evidence" value="ECO:0007669"/>
    <property type="project" value="TreeGrafter"/>
</dbReference>
<evidence type="ECO:0000256" key="2">
    <source>
        <dbReference type="ARBA" id="ARBA00009348"/>
    </source>
</evidence>
<comment type="similarity">
    <text evidence="2">Belongs to the glycosyl hydrolase 33 family.</text>
</comment>
<dbReference type="GO" id="GO:0009313">
    <property type="term" value="P:oligosaccharide catabolic process"/>
    <property type="evidence" value="ECO:0007669"/>
    <property type="project" value="TreeGrafter"/>
</dbReference>
<dbReference type="InterPro" id="IPR026856">
    <property type="entry name" value="Sialidase_fam"/>
</dbReference>
<name>A0A7G9RGU7_9ACTN</name>
<sequence>MAGPVHAYPYTAAPAVTASGPSPFSGCTVGQMLPDSVVYPNTEVEPFVAVNPTNPDNVIGVFQQDRWSDGGARGLVTARSSDGGLTWSSTFAAFSACAGGTGQNAYERASDPWVTFDPSGNAYQISLSVSDLLETSAILVSKSTDGGATWDAPKTLLRDTNGLNFNDKESITADPTRDGYVYAVWDRGALPGGSRSDISEFHSFAYRGQPMFSRSTDHGATWSAPVAMSAQNVFTLGNQVAVLPDGTLVDVFWTGRGSGLQPSPNQNFIGVMTSRDAGLHWSPVTKVANFSEIAPCGAERVCDPDTGQPVRAGTNIPDIAVDGDSGRVYVVWADGRYSAGARPDVVISQSSDGGRSWSAPAKVNGTPVPAAAFNAAVEVSSDGTVGVSYYDFRSNDATPGLPTDAFLAHSHDNGATWSEQHIGGPFDMEQAPFARGLFLGDYQGLDSAGQDFLAFFSVSTADPNNRADVVSVRLAAP</sequence>
<organism evidence="4 5">
    <name type="scientific">Nocardioides mesophilus</name>
    <dbReference type="NCBI Taxonomy" id="433659"/>
    <lineage>
        <taxon>Bacteria</taxon>
        <taxon>Bacillati</taxon>
        <taxon>Actinomycetota</taxon>
        <taxon>Actinomycetes</taxon>
        <taxon>Propionibacteriales</taxon>
        <taxon>Nocardioidaceae</taxon>
        <taxon>Nocardioides</taxon>
    </lineage>
</organism>
<dbReference type="EMBL" id="CP060713">
    <property type="protein sequence ID" value="QNN54822.1"/>
    <property type="molecule type" value="Genomic_DNA"/>
</dbReference>